<dbReference type="InterPro" id="IPR024775">
    <property type="entry name" value="DinB-like"/>
</dbReference>
<sequence>MVKSLQGVIEMTTIQVELLDRVQERFEETLDKMTVEEANKMPHPLLKSVTWLFWHTAREIDMQISDLKGEEAMYTSNGWNKRFDLPLPDDTPEYKHTSEEAEQVTVSDKNLLSDYLDVSIKLAKDYLDNLNEDTLDKIVDENWSPPVTHQARLISIIDDAVMHSGQAVYTRRLVINE</sequence>
<protein>
    <recommendedName>
        <fullName evidence="1">DinB-like domain-containing protein</fullName>
    </recommendedName>
</protein>
<feature type="domain" description="DinB-like" evidence="1">
    <location>
        <begin position="19"/>
        <end position="163"/>
    </location>
</feature>
<dbReference type="KEGG" id="caw:Q783_07660"/>
<evidence type="ECO:0000259" key="1">
    <source>
        <dbReference type="Pfam" id="PF12867"/>
    </source>
</evidence>
<dbReference type="PATRIC" id="fig|1266845.5.peg.1425"/>
<dbReference type="Pfam" id="PF12867">
    <property type="entry name" value="DinB_2"/>
    <property type="match status" value="1"/>
</dbReference>
<dbReference type="eggNOG" id="COG2318">
    <property type="taxonomic scope" value="Bacteria"/>
</dbReference>
<accession>U5S9U7</accession>
<dbReference type="HOGENOM" id="CLU_133313_0_0_9"/>
<dbReference type="SUPFAM" id="SSF109854">
    <property type="entry name" value="DinB/YfiT-like putative metalloenzymes"/>
    <property type="match status" value="1"/>
</dbReference>
<dbReference type="InterPro" id="IPR034660">
    <property type="entry name" value="DinB/YfiT-like"/>
</dbReference>
<name>U5S9U7_9LACT</name>
<dbReference type="EMBL" id="CP006812">
    <property type="protein sequence ID" value="AGY82069.1"/>
    <property type="molecule type" value="Genomic_DNA"/>
</dbReference>
<gene>
    <name evidence="2" type="ORF">Q783_07660</name>
</gene>
<organism evidence="2 3">
    <name type="scientific">Carnobacterium inhibens subsp. gilichinskyi</name>
    <dbReference type="NCBI Taxonomy" id="1266845"/>
    <lineage>
        <taxon>Bacteria</taxon>
        <taxon>Bacillati</taxon>
        <taxon>Bacillota</taxon>
        <taxon>Bacilli</taxon>
        <taxon>Lactobacillales</taxon>
        <taxon>Carnobacteriaceae</taxon>
        <taxon>Carnobacterium</taxon>
    </lineage>
</organism>
<evidence type="ECO:0000313" key="2">
    <source>
        <dbReference type="EMBL" id="AGY82069.1"/>
    </source>
</evidence>
<proteinExistence type="predicted"/>
<dbReference type="Proteomes" id="UP000017469">
    <property type="component" value="Chromosome"/>
</dbReference>
<dbReference type="Gene3D" id="1.20.120.450">
    <property type="entry name" value="dinb family like domain"/>
    <property type="match status" value="1"/>
</dbReference>
<dbReference type="STRING" id="1266845.Q783_07660"/>
<evidence type="ECO:0000313" key="3">
    <source>
        <dbReference type="Proteomes" id="UP000017469"/>
    </source>
</evidence>
<reference evidence="2 3" key="1">
    <citation type="journal article" date="2013" name="Genome Announc.">
        <title>Complete Genome Sequence of Carnobacterium gilichinskyi Strain WN1359T (DSM 27470T).</title>
        <authorList>
            <person name="Leonard M.T."/>
            <person name="Panayotova N."/>
            <person name="Farmerie W.G."/>
            <person name="Triplett E.W."/>
            <person name="Nicholson W.L."/>
        </authorList>
    </citation>
    <scope>NUCLEOTIDE SEQUENCE [LARGE SCALE GENOMIC DNA]</scope>
    <source>
        <strain evidence="2 3">WN1359</strain>
    </source>
</reference>
<dbReference type="AlphaFoldDB" id="U5S9U7"/>